<dbReference type="Proteomes" id="UP001286313">
    <property type="component" value="Unassembled WGS sequence"/>
</dbReference>
<organism evidence="2 3">
    <name type="scientific">Petrolisthes cinctipes</name>
    <name type="common">Flat porcelain crab</name>
    <dbReference type="NCBI Taxonomy" id="88211"/>
    <lineage>
        <taxon>Eukaryota</taxon>
        <taxon>Metazoa</taxon>
        <taxon>Ecdysozoa</taxon>
        <taxon>Arthropoda</taxon>
        <taxon>Crustacea</taxon>
        <taxon>Multicrustacea</taxon>
        <taxon>Malacostraca</taxon>
        <taxon>Eumalacostraca</taxon>
        <taxon>Eucarida</taxon>
        <taxon>Decapoda</taxon>
        <taxon>Pleocyemata</taxon>
        <taxon>Anomura</taxon>
        <taxon>Galatheoidea</taxon>
        <taxon>Porcellanidae</taxon>
        <taxon>Petrolisthes</taxon>
    </lineage>
</organism>
<sequence length="84" mass="8909">MVEAALDDDDGGHRVNISSHHYSTLDLHSTIEDQLQRTGPGSARAGEGKGGKGVPRMVGDGGKKWGEREKWGESKHKGGRKGSG</sequence>
<gene>
    <name evidence="2" type="ORF">Pcinc_024119</name>
</gene>
<proteinExistence type="predicted"/>
<keyword evidence="3" id="KW-1185">Reference proteome</keyword>
<accession>A0AAE1FAJ2</accession>
<comment type="caution">
    <text evidence="2">The sequence shown here is derived from an EMBL/GenBank/DDBJ whole genome shotgun (WGS) entry which is preliminary data.</text>
</comment>
<feature type="region of interest" description="Disordered" evidence="1">
    <location>
        <begin position="33"/>
        <end position="84"/>
    </location>
</feature>
<dbReference type="AlphaFoldDB" id="A0AAE1FAJ2"/>
<name>A0AAE1FAJ2_PETCI</name>
<protein>
    <submittedName>
        <fullName evidence="2">Uncharacterized protein</fullName>
    </submittedName>
</protein>
<dbReference type="EMBL" id="JAWQEG010002625">
    <property type="protein sequence ID" value="KAK3870675.1"/>
    <property type="molecule type" value="Genomic_DNA"/>
</dbReference>
<evidence type="ECO:0000313" key="2">
    <source>
        <dbReference type="EMBL" id="KAK3870675.1"/>
    </source>
</evidence>
<feature type="compositionally biased region" description="Basic and acidic residues" evidence="1">
    <location>
        <begin position="61"/>
        <end position="76"/>
    </location>
</feature>
<evidence type="ECO:0000313" key="3">
    <source>
        <dbReference type="Proteomes" id="UP001286313"/>
    </source>
</evidence>
<reference evidence="2" key="1">
    <citation type="submission" date="2023-10" db="EMBL/GenBank/DDBJ databases">
        <title>Genome assemblies of two species of porcelain crab, Petrolisthes cinctipes and Petrolisthes manimaculis (Anomura: Porcellanidae).</title>
        <authorList>
            <person name="Angst P."/>
        </authorList>
    </citation>
    <scope>NUCLEOTIDE SEQUENCE</scope>
    <source>
        <strain evidence="2">PB745_01</strain>
        <tissue evidence="2">Gill</tissue>
    </source>
</reference>
<evidence type="ECO:0000256" key="1">
    <source>
        <dbReference type="SAM" id="MobiDB-lite"/>
    </source>
</evidence>